<sequence length="353" mass="40829">MSKEKDLRLSSILIRWYDRNKRDLPWRETTDPYIIWISEIILQQTRVDQGYAYFDRFVKRFPSVDLLAKAEEDEVLKLWQGLGYYSRARNLHAAAKMVLDKYQGVFPQGYTDVLSLKGVGEYTAAAILSFAYNQPYAVVDGNVFRVLSRIFAVEEPIDSTKGKKLFSQLAQELLDDKRAGLHNQAIMEFGALQCVPVSPDCINCPASVMCLAYAQDKANAYPVKAGKQKVRARFFNYFDVRSDDGYMLLHKRTAKDIWQGLYELPLIETAEVMSIEELHRTDGFRHIFENGDELHIKYITQMKHILSHQTIYAAFYQVSVRKVSAVDEYIEVRASDVDEYPVSRLVHKYLEKM</sequence>
<comment type="cofactor">
    <cofactor evidence="14">
        <name>[4Fe-4S] cluster</name>
        <dbReference type="ChEBI" id="CHEBI:49883"/>
    </cofactor>
    <text evidence="14">Binds 1 [4Fe-4S] cluster.</text>
</comment>
<organism evidence="16">
    <name type="scientific">uncultured Dysgonomonas sp</name>
    <dbReference type="NCBI Taxonomy" id="206096"/>
    <lineage>
        <taxon>Bacteria</taxon>
        <taxon>Pseudomonadati</taxon>
        <taxon>Bacteroidota</taxon>
        <taxon>Bacteroidia</taxon>
        <taxon>Bacteroidales</taxon>
        <taxon>Dysgonomonadaceae</taxon>
        <taxon>Dysgonomonas</taxon>
        <taxon>environmental samples</taxon>
    </lineage>
</organism>
<keyword evidence="8 14" id="KW-0227">DNA damage</keyword>
<dbReference type="GO" id="GO:0051539">
    <property type="term" value="F:4 iron, 4 sulfur cluster binding"/>
    <property type="evidence" value="ECO:0007669"/>
    <property type="project" value="UniProtKB-UniRule"/>
</dbReference>
<dbReference type="Pfam" id="PF14815">
    <property type="entry name" value="NUDIX_4"/>
    <property type="match status" value="1"/>
</dbReference>
<dbReference type="AlphaFoldDB" id="A0A212JBY8"/>
<dbReference type="FunFam" id="1.10.340.30:FF:000010">
    <property type="entry name" value="Adenine DNA glycosylase"/>
    <property type="match status" value="1"/>
</dbReference>
<dbReference type="InterPro" id="IPR044298">
    <property type="entry name" value="MIG/MutY"/>
</dbReference>
<evidence type="ECO:0000256" key="12">
    <source>
        <dbReference type="ARBA" id="ARBA00023204"/>
    </source>
</evidence>
<evidence type="ECO:0000256" key="1">
    <source>
        <dbReference type="ARBA" id="ARBA00000843"/>
    </source>
</evidence>
<dbReference type="Gene3D" id="1.10.1670.10">
    <property type="entry name" value="Helix-hairpin-Helix base-excision DNA repair enzymes (C-terminal)"/>
    <property type="match status" value="1"/>
</dbReference>
<dbReference type="Gene3D" id="1.10.340.30">
    <property type="entry name" value="Hypothetical protein, domain 2"/>
    <property type="match status" value="1"/>
</dbReference>
<dbReference type="EMBL" id="FLUM01000001">
    <property type="protein sequence ID" value="SBV96928.1"/>
    <property type="molecule type" value="Genomic_DNA"/>
</dbReference>
<dbReference type="InterPro" id="IPR015797">
    <property type="entry name" value="NUDIX_hydrolase-like_dom_sf"/>
</dbReference>
<dbReference type="CDD" id="cd00056">
    <property type="entry name" value="ENDO3c"/>
    <property type="match status" value="1"/>
</dbReference>
<dbReference type="Pfam" id="PF00633">
    <property type="entry name" value="HHH"/>
    <property type="match status" value="1"/>
</dbReference>
<evidence type="ECO:0000256" key="9">
    <source>
        <dbReference type="ARBA" id="ARBA00022801"/>
    </source>
</evidence>
<protein>
    <recommendedName>
        <fullName evidence="5 14">Adenine DNA glycosylase</fullName>
        <ecNumber evidence="4 14">3.2.2.31</ecNumber>
    </recommendedName>
</protein>
<evidence type="ECO:0000256" key="3">
    <source>
        <dbReference type="ARBA" id="ARBA00008343"/>
    </source>
</evidence>
<dbReference type="GO" id="GO:0035485">
    <property type="term" value="F:adenine/guanine mispair binding"/>
    <property type="evidence" value="ECO:0007669"/>
    <property type="project" value="TreeGrafter"/>
</dbReference>
<dbReference type="GO" id="GO:0000701">
    <property type="term" value="F:purine-specific mismatch base pair DNA N-glycosylase activity"/>
    <property type="evidence" value="ECO:0007669"/>
    <property type="project" value="UniProtKB-EC"/>
</dbReference>
<dbReference type="RefSeq" id="WP_296940029.1">
    <property type="nucleotide sequence ID" value="NZ_LT599032.1"/>
</dbReference>
<evidence type="ECO:0000256" key="14">
    <source>
        <dbReference type="RuleBase" id="RU365096"/>
    </source>
</evidence>
<feature type="domain" description="HhH-GPD" evidence="15">
    <location>
        <begin position="41"/>
        <end position="192"/>
    </location>
</feature>
<comment type="similarity">
    <text evidence="3 14">Belongs to the Nth/MutY family.</text>
</comment>
<dbReference type="GO" id="GO:0006284">
    <property type="term" value="P:base-excision repair"/>
    <property type="evidence" value="ECO:0007669"/>
    <property type="project" value="UniProtKB-UniRule"/>
</dbReference>
<evidence type="ECO:0000256" key="13">
    <source>
        <dbReference type="ARBA" id="ARBA00023295"/>
    </source>
</evidence>
<keyword evidence="10 14" id="KW-0408">Iron</keyword>
<dbReference type="EC" id="3.2.2.31" evidence="4 14"/>
<dbReference type="GO" id="GO:0034039">
    <property type="term" value="F:8-oxo-7,8-dihydroguanine DNA N-glycosylase activity"/>
    <property type="evidence" value="ECO:0007669"/>
    <property type="project" value="TreeGrafter"/>
</dbReference>
<evidence type="ECO:0000313" key="16">
    <source>
        <dbReference type="EMBL" id="SBV96928.1"/>
    </source>
</evidence>
<keyword evidence="12" id="KW-0234">DNA repair</keyword>
<dbReference type="InterPro" id="IPR029119">
    <property type="entry name" value="MutY_C"/>
</dbReference>
<dbReference type="GO" id="GO:0046872">
    <property type="term" value="F:metal ion binding"/>
    <property type="evidence" value="ECO:0007669"/>
    <property type="project" value="UniProtKB-UniRule"/>
</dbReference>
<dbReference type="InterPro" id="IPR023170">
    <property type="entry name" value="HhH_base_excis_C"/>
</dbReference>
<keyword evidence="13 14" id="KW-0326">Glycosidase</keyword>
<keyword evidence="9" id="KW-0378">Hydrolase</keyword>
<dbReference type="CDD" id="cd03431">
    <property type="entry name" value="NUDIX_DNA_Glycosylase_C-MutY"/>
    <property type="match status" value="1"/>
</dbReference>
<evidence type="ECO:0000256" key="2">
    <source>
        <dbReference type="ARBA" id="ARBA00002933"/>
    </source>
</evidence>
<gene>
    <name evidence="16" type="ORF">KL86DYS1_11777</name>
</gene>
<comment type="catalytic activity">
    <reaction evidence="1 14">
        <text>Hydrolyzes free adenine bases from 7,8-dihydro-8-oxoguanine:adenine mismatched double-stranded DNA, leaving an apurinic site.</text>
        <dbReference type="EC" id="3.2.2.31"/>
    </reaction>
</comment>
<keyword evidence="6" id="KW-0004">4Fe-4S</keyword>
<dbReference type="InterPro" id="IPR011257">
    <property type="entry name" value="DNA_glycosylase"/>
</dbReference>
<proteinExistence type="inferred from homology"/>
<dbReference type="Pfam" id="PF00730">
    <property type="entry name" value="HhH-GPD"/>
    <property type="match status" value="1"/>
</dbReference>
<evidence type="ECO:0000256" key="6">
    <source>
        <dbReference type="ARBA" id="ARBA00022485"/>
    </source>
</evidence>
<evidence type="ECO:0000259" key="15">
    <source>
        <dbReference type="SMART" id="SM00478"/>
    </source>
</evidence>
<evidence type="ECO:0000256" key="11">
    <source>
        <dbReference type="ARBA" id="ARBA00023014"/>
    </source>
</evidence>
<name>A0A212JBY8_9BACT</name>
<dbReference type="SMART" id="SM00478">
    <property type="entry name" value="ENDO3c"/>
    <property type="match status" value="1"/>
</dbReference>
<dbReference type="SUPFAM" id="SSF55811">
    <property type="entry name" value="Nudix"/>
    <property type="match status" value="1"/>
</dbReference>
<dbReference type="InterPro" id="IPR000445">
    <property type="entry name" value="HhH_motif"/>
</dbReference>
<dbReference type="GO" id="GO:0032357">
    <property type="term" value="F:oxidized purine DNA binding"/>
    <property type="evidence" value="ECO:0007669"/>
    <property type="project" value="TreeGrafter"/>
</dbReference>
<evidence type="ECO:0000256" key="5">
    <source>
        <dbReference type="ARBA" id="ARBA00022023"/>
    </source>
</evidence>
<dbReference type="SUPFAM" id="SSF48150">
    <property type="entry name" value="DNA-glycosylase"/>
    <property type="match status" value="1"/>
</dbReference>
<evidence type="ECO:0000256" key="8">
    <source>
        <dbReference type="ARBA" id="ARBA00022763"/>
    </source>
</evidence>
<keyword evidence="11" id="KW-0411">Iron-sulfur</keyword>
<keyword evidence="7" id="KW-0479">Metal-binding</keyword>
<dbReference type="GO" id="GO:0006298">
    <property type="term" value="P:mismatch repair"/>
    <property type="evidence" value="ECO:0007669"/>
    <property type="project" value="TreeGrafter"/>
</dbReference>
<evidence type="ECO:0000256" key="4">
    <source>
        <dbReference type="ARBA" id="ARBA00012045"/>
    </source>
</evidence>
<dbReference type="InterPro" id="IPR005760">
    <property type="entry name" value="A/G_AdeGlyc_MutY"/>
</dbReference>
<dbReference type="PANTHER" id="PTHR42944">
    <property type="entry name" value="ADENINE DNA GLYCOSYLASE"/>
    <property type="match status" value="1"/>
</dbReference>
<dbReference type="Gene3D" id="3.90.79.10">
    <property type="entry name" value="Nucleoside Triphosphate Pyrophosphohydrolase"/>
    <property type="match status" value="1"/>
</dbReference>
<evidence type="ECO:0000256" key="7">
    <source>
        <dbReference type="ARBA" id="ARBA00022723"/>
    </source>
</evidence>
<evidence type="ECO:0000256" key="10">
    <source>
        <dbReference type="ARBA" id="ARBA00023004"/>
    </source>
</evidence>
<accession>A0A212JBY8</accession>
<dbReference type="InterPro" id="IPR003265">
    <property type="entry name" value="HhH-GPD_domain"/>
</dbReference>
<dbReference type="PANTHER" id="PTHR42944:SF1">
    <property type="entry name" value="ADENINE DNA GLYCOSYLASE"/>
    <property type="match status" value="1"/>
</dbReference>
<reference evidence="16" key="1">
    <citation type="submission" date="2016-04" db="EMBL/GenBank/DDBJ databases">
        <authorList>
            <person name="Evans L.H."/>
            <person name="Alamgir A."/>
            <person name="Owens N."/>
            <person name="Weber N.D."/>
            <person name="Virtaneva K."/>
            <person name="Barbian K."/>
            <person name="Babar A."/>
            <person name="Rosenke K."/>
        </authorList>
    </citation>
    <scope>NUCLEOTIDE SEQUENCE</scope>
    <source>
        <strain evidence="16">86-1</strain>
    </source>
</reference>
<comment type="function">
    <text evidence="2">Adenine glycosylase active on G-A mispairs. MutY also corrects error-prone DNA synthesis past GO lesions which are due to the oxidatively damaged form of guanine: 7,8-dihydro-8-oxoguanine (8-oxo-dGTP).</text>
</comment>
<dbReference type="NCBIfam" id="TIGR01084">
    <property type="entry name" value="mutY"/>
    <property type="match status" value="1"/>
</dbReference>